<dbReference type="Pfam" id="PF09996">
    <property type="entry name" value="DUF2237"/>
    <property type="match status" value="1"/>
</dbReference>
<protein>
    <submittedName>
        <fullName evidence="1">Uncharacterized protein</fullName>
    </submittedName>
</protein>
<keyword evidence="2" id="KW-1185">Reference proteome</keyword>
<dbReference type="InterPro" id="IPR018714">
    <property type="entry name" value="DUF2237"/>
</dbReference>
<accession>A0A9P4JVK2</accession>
<evidence type="ECO:0000313" key="2">
    <source>
        <dbReference type="Proteomes" id="UP000799536"/>
    </source>
</evidence>
<dbReference type="AlphaFoldDB" id="A0A9P4JVK2"/>
<gene>
    <name evidence="1" type="ORF">GQ43DRAFT_438922</name>
</gene>
<reference evidence="1" key="1">
    <citation type="journal article" date="2020" name="Stud. Mycol.">
        <title>101 Dothideomycetes genomes: a test case for predicting lifestyles and emergence of pathogens.</title>
        <authorList>
            <person name="Haridas S."/>
            <person name="Albert R."/>
            <person name="Binder M."/>
            <person name="Bloem J."/>
            <person name="Labutti K."/>
            <person name="Salamov A."/>
            <person name="Andreopoulos B."/>
            <person name="Baker S."/>
            <person name="Barry K."/>
            <person name="Bills G."/>
            <person name="Bluhm B."/>
            <person name="Cannon C."/>
            <person name="Castanera R."/>
            <person name="Culley D."/>
            <person name="Daum C."/>
            <person name="Ezra D."/>
            <person name="Gonzalez J."/>
            <person name="Henrissat B."/>
            <person name="Kuo A."/>
            <person name="Liang C."/>
            <person name="Lipzen A."/>
            <person name="Lutzoni F."/>
            <person name="Magnuson J."/>
            <person name="Mondo S."/>
            <person name="Nolan M."/>
            <person name="Ohm R."/>
            <person name="Pangilinan J."/>
            <person name="Park H.-J."/>
            <person name="Ramirez L."/>
            <person name="Alfaro M."/>
            <person name="Sun H."/>
            <person name="Tritt A."/>
            <person name="Yoshinaga Y."/>
            <person name="Zwiers L.-H."/>
            <person name="Turgeon B."/>
            <person name="Goodwin S."/>
            <person name="Spatafora J."/>
            <person name="Crous P."/>
            <person name="Grigoriev I."/>
        </authorList>
    </citation>
    <scope>NUCLEOTIDE SEQUENCE</scope>
    <source>
        <strain evidence="1">ATCC 74209</strain>
    </source>
</reference>
<dbReference type="Proteomes" id="UP000799536">
    <property type="component" value="Unassembled WGS sequence"/>
</dbReference>
<organism evidence="1 2">
    <name type="scientific">Delitschia confertaspora ATCC 74209</name>
    <dbReference type="NCBI Taxonomy" id="1513339"/>
    <lineage>
        <taxon>Eukaryota</taxon>
        <taxon>Fungi</taxon>
        <taxon>Dikarya</taxon>
        <taxon>Ascomycota</taxon>
        <taxon>Pezizomycotina</taxon>
        <taxon>Dothideomycetes</taxon>
        <taxon>Pleosporomycetidae</taxon>
        <taxon>Pleosporales</taxon>
        <taxon>Delitschiaceae</taxon>
        <taxon>Delitschia</taxon>
    </lineage>
</organism>
<name>A0A9P4JVK2_9PLEO</name>
<dbReference type="Gene3D" id="3.30.56.110">
    <property type="entry name" value="Protein of unknown function DUF2237"/>
    <property type="match status" value="1"/>
</dbReference>
<dbReference type="OrthoDB" id="1517790at2759"/>
<comment type="caution">
    <text evidence="1">The sequence shown here is derived from an EMBL/GenBank/DDBJ whole genome shotgun (WGS) entry which is preliminary data.</text>
</comment>
<dbReference type="EMBL" id="ML993906">
    <property type="protein sequence ID" value="KAF2203338.1"/>
    <property type="molecule type" value="Genomic_DNA"/>
</dbReference>
<dbReference type="PANTHER" id="PTHR37466:SF1">
    <property type="entry name" value="SLR1628 PROTEIN"/>
    <property type="match status" value="1"/>
</dbReference>
<evidence type="ECO:0000313" key="1">
    <source>
        <dbReference type="EMBL" id="KAF2203338.1"/>
    </source>
</evidence>
<dbReference type="PANTHER" id="PTHR37466">
    <property type="entry name" value="SLR1628 PROTEIN"/>
    <property type="match status" value="1"/>
</dbReference>
<sequence length="134" mass="14790">MTEKNVLNQPLRLHSTSPLTGFTRTGYCEVPESDTGNHSVAAILTTPFLDFSASRGNDLRRAGLSSGCKWCLCARRWLEAFKARTSDDDPRVPKVYLSRTNIKALEDVNLEDLQKFAVDDAEAERGPSSPEATS</sequence>
<proteinExistence type="predicted"/>